<dbReference type="RefSeq" id="WP_341876326.1">
    <property type="nucleotide sequence ID" value="NZ_CP121687.1"/>
</dbReference>
<sequence length="231" mass="26801">MKSFLAYLSYLWKNWDISSRLFFVFSVLFLIGFFLIKYNIEPFYIQVIWFIGFGGIFLTISFISFFAGFLINVLLLLLLPFILTQTNLIFSDQSRTSITLLIISYFFLITIVDLLIMAYHISDRVFLHTLFLLIQYLILLSSILLTFAILYAYLGNISNEGIKTSDRIIQNWDALYFSATTFFTIGFGDIIPHSYSSITKSIIIVQAMISHLVTTILWPIIIIFTTRSFNK</sequence>
<evidence type="ECO:0000313" key="4">
    <source>
        <dbReference type="Proteomes" id="UP001486565"/>
    </source>
</evidence>
<dbReference type="Pfam" id="PF07885">
    <property type="entry name" value="Ion_trans_2"/>
    <property type="match status" value="1"/>
</dbReference>
<feature type="transmembrane region" description="Helical" evidence="1">
    <location>
        <begin position="21"/>
        <end position="40"/>
    </location>
</feature>
<feature type="domain" description="Potassium channel" evidence="2">
    <location>
        <begin position="144"/>
        <end position="225"/>
    </location>
</feature>
<protein>
    <submittedName>
        <fullName evidence="3">Ion channel</fullName>
    </submittedName>
</protein>
<evidence type="ECO:0000259" key="2">
    <source>
        <dbReference type="Pfam" id="PF07885"/>
    </source>
</evidence>
<dbReference type="Gene3D" id="1.10.287.70">
    <property type="match status" value="1"/>
</dbReference>
<evidence type="ECO:0000313" key="3">
    <source>
        <dbReference type="EMBL" id="WZL69329.1"/>
    </source>
</evidence>
<feature type="transmembrane region" description="Helical" evidence="1">
    <location>
        <begin position="174"/>
        <end position="195"/>
    </location>
</feature>
<dbReference type="SUPFAM" id="SSF81324">
    <property type="entry name" value="Voltage-gated potassium channels"/>
    <property type="match status" value="1"/>
</dbReference>
<feature type="transmembrane region" description="Helical" evidence="1">
    <location>
        <begin position="46"/>
        <end position="79"/>
    </location>
</feature>
<proteinExistence type="predicted"/>
<feature type="transmembrane region" description="Helical" evidence="1">
    <location>
        <begin position="133"/>
        <end position="154"/>
    </location>
</feature>
<name>A0ABZ2Y248_9FIRM</name>
<organism evidence="3 4">
    <name type="scientific">Defluviitalea saccharophila</name>
    <dbReference type="NCBI Taxonomy" id="879970"/>
    <lineage>
        <taxon>Bacteria</taxon>
        <taxon>Bacillati</taxon>
        <taxon>Bacillota</taxon>
        <taxon>Clostridia</taxon>
        <taxon>Lachnospirales</taxon>
        <taxon>Defluviitaleaceae</taxon>
        <taxon>Defluviitalea</taxon>
    </lineage>
</organism>
<keyword evidence="1" id="KW-0472">Membrane</keyword>
<dbReference type="EMBL" id="CP121687">
    <property type="protein sequence ID" value="WZL69329.1"/>
    <property type="molecule type" value="Genomic_DNA"/>
</dbReference>
<dbReference type="Proteomes" id="UP001486565">
    <property type="component" value="Chromosome"/>
</dbReference>
<keyword evidence="4" id="KW-1185">Reference proteome</keyword>
<reference evidence="3 4" key="1">
    <citation type="submission" date="2023-03" db="EMBL/GenBank/DDBJ databases">
        <title>Novel Species.</title>
        <authorList>
            <person name="Ma S."/>
        </authorList>
    </citation>
    <scope>NUCLEOTIDE SEQUENCE [LARGE SCALE GENOMIC DNA]</scope>
    <source>
        <strain evidence="3 4">LIND6LT2</strain>
    </source>
</reference>
<gene>
    <name evidence="3" type="ORF">QBE51_11065</name>
</gene>
<evidence type="ECO:0000256" key="1">
    <source>
        <dbReference type="SAM" id="Phobius"/>
    </source>
</evidence>
<feature type="transmembrane region" description="Helical" evidence="1">
    <location>
        <begin position="201"/>
        <end position="224"/>
    </location>
</feature>
<keyword evidence="1" id="KW-1133">Transmembrane helix</keyword>
<keyword evidence="1" id="KW-0812">Transmembrane</keyword>
<feature type="transmembrane region" description="Helical" evidence="1">
    <location>
        <begin position="100"/>
        <end position="121"/>
    </location>
</feature>
<accession>A0ABZ2Y248</accession>
<dbReference type="InterPro" id="IPR013099">
    <property type="entry name" value="K_chnl_dom"/>
</dbReference>